<feature type="compositionally biased region" description="Basic and acidic residues" evidence="1">
    <location>
        <begin position="98"/>
        <end position="123"/>
    </location>
</feature>
<sequence>MAARGALRLLLLLTLIAAALCTAPNSTEGVSTPVPATTNSQESHIGQEPLEKTPEKSQAKKAPDNKNAPEDQAAEGKADGGGTTDEALDENVVLAGDGKMDEAAQPGEGREESAPAAPPKDESESSHFFAYLVTAAIIVAALYIAYHNKRKIIAFALEGKRSKLPRRPKSNEYQRLDQKI</sequence>
<keyword evidence="2" id="KW-1133">Transmembrane helix</keyword>
<dbReference type="PANTHER" id="PTHR23211:SF0">
    <property type="entry name" value="TRANS-GOLGI NETWORK INTEGRAL MEMBRANE PROTEIN 2"/>
    <property type="match status" value="1"/>
</dbReference>
<evidence type="ECO:0000256" key="3">
    <source>
        <dbReference type="SAM" id="SignalP"/>
    </source>
</evidence>
<dbReference type="Ensembl" id="ENSCPBT00000017545.1">
    <property type="protein sequence ID" value="ENSCPBP00000014792.1"/>
    <property type="gene ID" value="ENSCPBG00000010984.1"/>
</dbReference>
<keyword evidence="2" id="KW-0812">Transmembrane</keyword>
<name>A0A8C3HBL3_CHRPI</name>
<dbReference type="GO" id="GO:0005768">
    <property type="term" value="C:endosome"/>
    <property type="evidence" value="ECO:0007669"/>
    <property type="project" value="TreeGrafter"/>
</dbReference>
<protein>
    <submittedName>
        <fullName evidence="4">Trans-golgi network protein 2</fullName>
    </submittedName>
</protein>
<evidence type="ECO:0000256" key="2">
    <source>
        <dbReference type="SAM" id="Phobius"/>
    </source>
</evidence>
<dbReference type="OMA" id="QESHIGQ"/>
<keyword evidence="5" id="KW-1185">Reference proteome</keyword>
<feature type="chain" id="PRO_5043546039" evidence="3">
    <location>
        <begin position="22"/>
        <end position="180"/>
    </location>
</feature>
<accession>A0A8C3HBL3</accession>
<dbReference type="KEGG" id="cpic:101948471"/>
<proteinExistence type="predicted"/>
<reference evidence="4" key="2">
    <citation type="submission" date="2025-09" db="UniProtKB">
        <authorList>
            <consortium name="Ensembl"/>
        </authorList>
    </citation>
    <scope>IDENTIFICATION</scope>
</reference>
<reference evidence="4" key="1">
    <citation type="submission" date="2025-08" db="UniProtKB">
        <authorList>
            <consortium name="Ensembl"/>
        </authorList>
    </citation>
    <scope>IDENTIFICATION</scope>
</reference>
<keyword evidence="3" id="KW-0732">Signal</keyword>
<feature type="region of interest" description="Disordered" evidence="1">
    <location>
        <begin position="25"/>
        <end position="123"/>
    </location>
</feature>
<organism evidence="4 5">
    <name type="scientific">Chrysemys picta bellii</name>
    <name type="common">Western painted turtle</name>
    <name type="synonym">Emys bellii</name>
    <dbReference type="NCBI Taxonomy" id="8478"/>
    <lineage>
        <taxon>Eukaryota</taxon>
        <taxon>Metazoa</taxon>
        <taxon>Chordata</taxon>
        <taxon>Craniata</taxon>
        <taxon>Vertebrata</taxon>
        <taxon>Euteleostomi</taxon>
        <taxon>Archelosauria</taxon>
        <taxon>Testudinata</taxon>
        <taxon>Testudines</taxon>
        <taxon>Cryptodira</taxon>
        <taxon>Durocryptodira</taxon>
        <taxon>Testudinoidea</taxon>
        <taxon>Emydidae</taxon>
        <taxon>Chrysemys</taxon>
    </lineage>
</organism>
<feature type="compositionally biased region" description="Basic and acidic residues" evidence="1">
    <location>
        <begin position="49"/>
        <end position="78"/>
    </location>
</feature>
<feature type="compositionally biased region" description="Polar residues" evidence="1">
    <location>
        <begin position="25"/>
        <end position="44"/>
    </location>
</feature>
<evidence type="ECO:0000313" key="5">
    <source>
        <dbReference type="Proteomes" id="UP000694380"/>
    </source>
</evidence>
<feature type="transmembrane region" description="Helical" evidence="2">
    <location>
        <begin position="128"/>
        <end position="146"/>
    </location>
</feature>
<evidence type="ECO:0000256" key="1">
    <source>
        <dbReference type="SAM" id="MobiDB-lite"/>
    </source>
</evidence>
<dbReference type="Pfam" id="PF17818">
    <property type="entry name" value="KCT2"/>
    <property type="match status" value="1"/>
</dbReference>
<dbReference type="AlphaFoldDB" id="A0A8C3HBL3"/>
<dbReference type="OrthoDB" id="5846619at2759"/>
<keyword evidence="2" id="KW-0472">Membrane</keyword>
<dbReference type="GO" id="GO:0005802">
    <property type="term" value="C:trans-Golgi network"/>
    <property type="evidence" value="ECO:0007669"/>
    <property type="project" value="TreeGrafter"/>
</dbReference>
<evidence type="ECO:0000313" key="4">
    <source>
        <dbReference type="Ensembl" id="ENSCPBP00000014792.1"/>
    </source>
</evidence>
<dbReference type="PANTHER" id="PTHR23211">
    <property type="entry name" value="TRANS-GOLGI NETWORK INTEGRAL MEMBRANE PROTEIN TGN38"/>
    <property type="match status" value="1"/>
</dbReference>
<dbReference type="Proteomes" id="UP000694380">
    <property type="component" value="Unplaced"/>
</dbReference>
<dbReference type="GO" id="GO:0030140">
    <property type="term" value="C:trans-Golgi network transport vesicle"/>
    <property type="evidence" value="ECO:0007669"/>
    <property type="project" value="TreeGrafter"/>
</dbReference>
<feature type="signal peptide" evidence="3">
    <location>
        <begin position="1"/>
        <end position="21"/>
    </location>
</feature>
<dbReference type="GeneTree" id="ENSGT00530000064712"/>